<dbReference type="GO" id="GO:0045944">
    <property type="term" value="P:positive regulation of transcription by RNA polymerase II"/>
    <property type="evidence" value="ECO:0007669"/>
    <property type="project" value="TreeGrafter"/>
</dbReference>
<dbReference type="SMART" id="SM00066">
    <property type="entry name" value="GAL4"/>
    <property type="match status" value="1"/>
</dbReference>
<comment type="subcellular location">
    <subcellularLocation>
        <location evidence="1">Nucleus</location>
    </subcellularLocation>
</comment>
<dbReference type="InterPro" id="IPR001138">
    <property type="entry name" value="Zn2Cys6_DnaBD"/>
</dbReference>
<dbReference type="HOGENOM" id="CLU_015493_1_1_1"/>
<evidence type="ECO:0000256" key="2">
    <source>
        <dbReference type="ARBA" id="ARBA00023242"/>
    </source>
</evidence>
<evidence type="ECO:0000313" key="4">
    <source>
        <dbReference type="EMBL" id="CAG99925.1"/>
    </source>
</evidence>
<dbReference type="PANTHER" id="PTHR37534">
    <property type="entry name" value="TRANSCRIPTIONAL ACTIVATOR PROTEIN UGA3"/>
    <property type="match status" value="1"/>
</dbReference>
<dbReference type="Proteomes" id="UP000000598">
    <property type="component" value="Chromosome E"/>
</dbReference>
<dbReference type="InterPro" id="IPR021858">
    <property type="entry name" value="Fun_TF"/>
</dbReference>
<keyword evidence="2" id="KW-0539">Nucleus</keyword>
<dbReference type="Pfam" id="PF11951">
    <property type="entry name" value="Fungal_trans_2"/>
    <property type="match status" value="1"/>
</dbReference>
<dbReference type="GO" id="GO:0000981">
    <property type="term" value="F:DNA-binding transcription factor activity, RNA polymerase II-specific"/>
    <property type="evidence" value="ECO:0007669"/>
    <property type="project" value="InterPro"/>
</dbReference>
<dbReference type="PROSITE" id="PS00463">
    <property type="entry name" value="ZN2_CY6_FUNGAL_1"/>
    <property type="match status" value="1"/>
</dbReference>
<dbReference type="Gene3D" id="4.10.240.10">
    <property type="entry name" value="Zn(2)-C6 fungal-type DNA-binding domain"/>
    <property type="match status" value="1"/>
</dbReference>
<dbReference type="OMA" id="EHWLISN"/>
<dbReference type="PANTHER" id="PTHR37534:SF7">
    <property type="entry name" value="TRANSCRIPTIONAL ACTIVATOR PROTEIN UGA3"/>
    <property type="match status" value="1"/>
</dbReference>
<dbReference type="GO" id="GO:0000976">
    <property type="term" value="F:transcription cis-regulatory region binding"/>
    <property type="evidence" value="ECO:0007669"/>
    <property type="project" value="TreeGrafter"/>
</dbReference>
<dbReference type="KEGG" id="kla:KLLA0_E19603g"/>
<evidence type="ECO:0000259" key="3">
    <source>
        <dbReference type="PROSITE" id="PS50048"/>
    </source>
</evidence>
<keyword evidence="5" id="KW-1185">Reference proteome</keyword>
<dbReference type="PROSITE" id="PS50048">
    <property type="entry name" value="ZN2_CY6_FUNGAL_2"/>
    <property type="match status" value="1"/>
</dbReference>
<gene>
    <name evidence="4" type="ORF">KLLA0_E19603g</name>
</gene>
<dbReference type="InterPro" id="IPR036864">
    <property type="entry name" value="Zn2-C6_fun-type_DNA-bd_sf"/>
</dbReference>
<sequence>MAVDLSEGEPKRRRHSKKGCLTCKVRKKRCSEDRPICKDCARLSLDCVFPDNLTKDQIRAYKVWLQTELKKKKLKVNAVMSISRDSSSAAGSSTLVNGHSPFTAAVDAVGVHLNSFMSSGMAMSNSHSHSHSHLHPSPKLPVMSPSMLDMVLTEIESDGSYPQHMGSLLSPGFSALDKSQESQQDDGSEDIDHTTAIALVDDNKTSFLQDLQRNTSSSINAGKLNEEGTDIVKLQRVQFPDPYMSHPLTEPLMMELDATGLHLYNYYRDHLAQVICIAPARQNFYLQCFLPMAHKHKGILYGILAWAAHHLSISKSVPALDEGGASTRLIIDRDSRFSKLANNYTLESLQCLYEPQHQQSPSSFLYSLAQILVLCGAEICQGDVNRWQILLQTGAKLIKEHIGGSNLISLLTDDNSSKFDAIDLMTRNWLLANFIYHDIMGSQTTKFPMNQYETLLLSSNPNFTDCNLQVDSLHLLNRPIFKVLGETTNLIRQMKSEKLNVSSQNFKTIMFNALELNQQLLNLTPDENGLDILSHCTEENDDEINYRELSEHLFEIFRLSALIHLKINFLKVENNTFEIVFYTKTLLSKLDLVLGTKLESSLCFPMFICGINCLDQDRAIIEDKFIRYIDTYKCRNVVRAHDIMQNVWKMDDEGESIGSSGVRERDWIDICDDIGWDISFA</sequence>
<dbReference type="eggNOG" id="ENOG502RIXM">
    <property type="taxonomic scope" value="Eukaryota"/>
</dbReference>
<dbReference type="EMBL" id="CR382125">
    <property type="protein sequence ID" value="CAG99925.1"/>
    <property type="molecule type" value="Genomic_DNA"/>
</dbReference>
<dbReference type="PaxDb" id="284590-Q6CMK1"/>
<accession>Q6CMK1</accession>
<reference evidence="4 5" key="1">
    <citation type="journal article" date="2004" name="Nature">
        <title>Genome evolution in yeasts.</title>
        <authorList>
            <consortium name="Genolevures"/>
            <person name="Dujon B."/>
            <person name="Sherman D."/>
            <person name="Fischer G."/>
            <person name="Durrens P."/>
            <person name="Casaregola S."/>
            <person name="Lafontaine I."/>
            <person name="de Montigny J."/>
            <person name="Marck C."/>
            <person name="Neuveglise C."/>
            <person name="Talla E."/>
            <person name="Goffard N."/>
            <person name="Frangeul L."/>
            <person name="Aigle M."/>
            <person name="Anthouard V."/>
            <person name="Babour A."/>
            <person name="Barbe V."/>
            <person name="Barnay S."/>
            <person name="Blanchin S."/>
            <person name="Beckerich J.M."/>
            <person name="Beyne E."/>
            <person name="Bleykasten C."/>
            <person name="Boisrame A."/>
            <person name="Boyer J."/>
            <person name="Cattolico L."/>
            <person name="Confanioleri F."/>
            <person name="de Daruvar A."/>
            <person name="Despons L."/>
            <person name="Fabre E."/>
            <person name="Fairhead C."/>
            <person name="Ferry-Dumazet H."/>
            <person name="Groppi A."/>
            <person name="Hantraye F."/>
            <person name="Hennequin C."/>
            <person name="Jauniaux N."/>
            <person name="Joyet P."/>
            <person name="Kachouri R."/>
            <person name="Kerrest A."/>
            <person name="Koszul R."/>
            <person name="Lemaire M."/>
            <person name="Lesur I."/>
            <person name="Ma L."/>
            <person name="Muller H."/>
            <person name="Nicaud J.M."/>
            <person name="Nikolski M."/>
            <person name="Oztas S."/>
            <person name="Ozier-Kalogeropoulos O."/>
            <person name="Pellenz S."/>
            <person name="Potier S."/>
            <person name="Richard G.F."/>
            <person name="Straub M.L."/>
            <person name="Suleau A."/>
            <person name="Swennene D."/>
            <person name="Tekaia F."/>
            <person name="Wesolowski-Louvel M."/>
            <person name="Westhof E."/>
            <person name="Wirth B."/>
            <person name="Zeniou-Meyer M."/>
            <person name="Zivanovic I."/>
            <person name="Bolotin-Fukuhara M."/>
            <person name="Thierry A."/>
            <person name="Bouchier C."/>
            <person name="Caudron B."/>
            <person name="Scarpelli C."/>
            <person name="Gaillardin C."/>
            <person name="Weissenbach J."/>
            <person name="Wincker P."/>
            <person name="Souciet J.L."/>
        </authorList>
    </citation>
    <scope>NUCLEOTIDE SEQUENCE [LARGE SCALE GENOMIC DNA]</scope>
    <source>
        <strain evidence="5">ATCC 8585 / CBS 2359 / DSM 70799 / NBRC 1267 / NRRL Y-1140 / WM37</strain>
    </source>
</reference>
<feature type="domain" description="Zn(2)-C6 fungal-type" evidence="3">
    <location>
        <begin position="19"/>
        <end position="49"/>
    </location>
</feature>
<dbReference type="InParanoid" id="Q6CMK1"/>
<organism evidence="4 5">
    <name type="scientific">Kluyveromyces lactis (strain ATCC 8585 / CBS 2359 / DSM 70799 / NBRC 1267 / NRRL Y-1140 / WM37)</name>
    <name type="common">Yeast</name>
    <name type="synonym">Candida sphaerica</name>
    <dbReference type="NCBI Taxonomy" id="284590"/>
    <lineage>
        <taxon>Eukaryota</taxon>
        <taxon>Fungi</taxon>
        <taxon>Dikarya</taxon>
        <taxon>Ascomycota</taxon>
        <taxon>Saccharomycotina</taxon>
        <taxon>Saccharomycetes</taxon>
        <taxon>Saccharomycetales</taxon>
        <taxon>Saccharomycetaceae</taxon>
        <taxon>Kluyveromyces</taxon>
    </lineage>
</organism>
<protein>
    <submittedName>
        <fullName evidence="4">KLLA0E19603p</fullName>
    </submittedName>
</protein>
<dbReference type="GO" id="GO:0008270">
    <property type="term" value="F:zinc ion binding"/>
    <property type="evidence" value="ECO:0007669"/>
    <property type="project" value="InterPro"/>
</dbReference>
<dbReference type="GO" id="GO:0005634">
    <property type="term" value="C:nucleus"/>
    <property type="evidence" value="ECO:0007669"/>
    <property type="project" value="UniProtKB-SubCell"/>
</dbReference>
<dbReference type="AlphaFoldDB" id="Q6CMK1"/>
<name>Q6CMK1_KLULA</name>
<dbReference type="Pfam" id="PF00172">
    <property type="entry name" value="Zn_clus"/>
    <property type="match status" value="1"/>
</dbReference>
<dbReference type="CDD" id="cd00067">
    <property type="entry name" value="GAL4"/>
    <property type="match status" value="1"/>
</dbReference>
<dbReference type="SUPFAM" id="SSF57701">
    <property type="entry name" value="Zn2/Cys6 DNA-binding domain"/>
    <property type="match status" value="1"/>
</dbReference>
<dbReference type="FunCoup" id="Q6CMK1">
    <property type="interactions" value="288"/>
</dbReference>
<evidence type="ECO:0000256" key="1">
    <source>
        <dbReference type="ARBA" id="ARBA00004123"/>
    </source>
</evidence>
<evidence type="ECO:0000313" key="5">
    <source>
        <dbReference type="Proteomes" id="UP000000598"/>
    </source>
</evidence>
<proteinExistence type="predicted"/>